<gene>
    <name evidence="8" type="ORF">FPE_LOCUS35303</name>
</gene>
<evidence type="ECO:0000256" key="5">
    <source>
        <dbReference type="ARBA" id="ARBA00022729"/>
    </source>
</evidence>
<evidence type="ECO:0000256" key="7">
    <source>
        <dbReference type="RuleBase" id="RU367102"/>
    </source>
</evidence>
<dbReference type="GO" id="GO:0005576">
    <property type="term" value="C:extracellular region"/>
    <property type="evidence" value="ECO:0007669"/>
    <property type="project" value="UniProtKB-SubCell"/>
</dbReference>
<dbReference type="Proteomes" id="UP000834106">
    <property type="component" value="Chromosome 23"/>
</dbReference>
<keyword evidence="4 7" id="KW-0964">Secreted</keyword>
<keyword evidence="6" id="KW-1015">Disulfide bond</keyword>
<dbReference type="GO" id="GO:0010052">
    <property type="term" value="P:guard cell differentiation"/>
    <property type="evidence" value="ECO:0007669"/>
    <property type="project" value="UniProtKB-UniRule"/>
</dbReference>
<name>A0AAD2EFR2_9LAMI</name>
<proteinExistence type="inferred from homology"/>
<dbReference type="PANTHER" id="PTHR33109">
    <property type="entry name" value="EPIDERMAL PATTERNING FACTOR-LIKE PROTEIN 4"/>
    <property type="match status" value="1"/>
</dbReference>
<evidence type="ECO:0000256" key="1">
    <source>
        <dbReference type="ARBA" id="ARBA00004613"/>
    </source>
</evidence>
<reference evidence="8" key="1">
    <citation type="submission" date="2023-05" db="EMBL/GenBank/DDBJ databases">
        <authorList>
            <person name="Huff M."/>
        </authorList>
    </citation>
    <scope>NUCLEOTIDE SEQUENCE</scope>
</reference>
<comment type="subcellular location">
    <subcellularLocation>
        <location evidence="1 7">Secreted</location>
    </subcellularLocation>
</comment>
<dbReference type="AlphaFoldDB" id="A0AAD2EFR2"/>
<keyword evidence="9" id="KW-1185">Reference proteome</keyword>
<comment type="similarity">
    <text evidence="2 7">Belongs to the plant cysteine rich small secretory peptide family. Epidermal patterning factor subfamily.</text>
</comment>
<dbReference type="Pfam" id="PF17181">
    <property type="entry name" value="EPF"/>
    <property type="match status" value="1"/>
</dbReference>
<dbReference type="EMBL" id="OU503058">
    <property type="protein sequence ID" value="CAI9787873.1"/>
    <property type="molecule type" value="Genomic_DNA"/>
</dbReference>
<evidence type="ECO:0000313" key="8">
    <source>
        <dbReference type="EMBL" id="CAI9787873.1"/>
    </source>
</evidence>
<evidence type="ECO:0000256" key="4">
    <source>
        <dbReference type="ARBA" id="ARBA00022525"/>
    </source>
</evidence>
<protein>
    <recommendedName>
        <fullName evidence="7">Epidermal patterning factor-like protein</fullName>
    </recommendedName>
</protein>
<dbReference type="InterPro" id="IPR039455">
    <property type="entry name" value="EPFL"/>
</dbReference>
<evidence type="ECO:0000256" key="2">
    <source>
        <dbReference type="ARBA" id="ARBA00008127"/>
    </source>
</evidence>
<keyword evidence="3 7" id="KW-0217">Developmental protein</keyword>
<evidence type="ECO:0000313" key="9">
    <source>
        <dbReference type="Proteomes" id="UP000834106"/>
    </source>
</evidence>
<sequence>MKLTQKFFLCIFILFFSPSTIFSTTNPPNVDSKKSVNTLENLVEMSKGDSLINLTGTILDSNPPNCDGRCGTCSPCEPVLVLAPPPEKQVQFDVEKIHVNYYPQIWRCECNGNIYNIP</sequence>
<comment type="function">
    <text evidence="7">Controls stomatal patterning.</text>
</comment>
<feature type="chain" id="PRO_5041769649" description="Epidermal patterning factor-like protein" evidence="7">
    <location>
        <begin position="24"/>
        <end position="118"/>
    </location>
</feature>
<evidence type="ECO:0000256" key="6">
    <source>
        <dbReference type="ARBA" id="ARBA00023157"/>
    </source>
</evidence>
<accession>A0AAD2EFR2</accession>
<keyword evidence="5 7" id="KW-0732">Signal</keyword>
<dbReference type="PANTHER" id="PTHR33109:SF4">
    <property type="entry name" value="EPIDERMAL PATTERNING FACTOR-LIKE PROTEIN 6"/>
    <property type="match status" value="1"/>
</dbReference>
<evidence type="ECO:0000256" key="3">
    <source>
        <dbReference type="ARBA" id="ARBA00022473"/>
    </source>
</evidence>
<feature type="signal peptide" evidence="7">
    <location>
        <begin position="1"/>
        <end position="23"/>
    </location>
</feature>
<organism evidence="8 9">
    <name type="scientific">Fraxinus pennsylvanica</name>
    <dbReference type="NCBI Taxonomy" id="56036"/>
    <lineage>
        <taxon>Eukaryota</taxon>
        <taxon>Viridiplantae</taxon>
        <taxon>Streptophyta</taxon>
        <taxon>Embryophyta</taxon>
        <taxon>Tracheophyta</taxon>
        <taxon>Spermatophyta</taxon>
        <taxon>Magnoliopsida</taxon>
        <taxon>eudicotyledons</taxon>
        <taxon>Gunneridae</taxon>
        <taxon>Pentapetalae</taxon>
        <taxon>asterids</taxon>
        <taxon>lamiids</taxon>
        <taxon>Lamiales</taxon>
        <taxon>Oleaceae</taxon>
        <taxon>Oleeae</taxon>
        <taxon>Fraxinus</taxon>
    </lineage>
</organism>